<evidence type="ECO:0000256" key="1">
    <source>
        <dbReference type="ARBA" id="ARBA00023157"/>
    </source>
</evidence>
<dbReference type="Pfam" id="PF00059">
    <property type="entry name" value="Lectin_C"/>
    <property type="match status" value="1"/>
</dbReference>
<accession>A0A8C6S650</accession>
<feature type="domain" description="C-type lectin" evidence="2">
    <location>
        <begin position="1"/>
        <end position="96"/>
    </location>
</feature>
<evidence type="ECO:0000313" key="3">
    <source>
        <dbReference type="Ensembl" id="ENSNMLP00000002171.1"/>
    </source>
</evidence>
<dbReference type="InterPro" id="IPR018378">
    <property type="entry name" value="C-type_lectin_CS"/>
</dbReference>
<organism evidence="3 4">
    <name type="scientific">Neogobius melanostomus</name>
    <name type="common">round goby</name>
    <dbReference type="NCBI Taxonomy" id="47308"/>
    <lineage>
        <taxon>Eukaryota</taxon>
        <taxon>Metazoa</taxon>
        <taxon>Chordata</taxon>
        <taxon>Craniata</taxon>
        <taxon>Vertebrata</taxon>
        <taxon>Euteleostomi</taxon>
        <taxon>Actinopterygii</taxon>
        <taxon>Neopterygii</taxon>
        <taxon>Teleostei</taxon>
        <taxon>Neoteleostei</taxon>
        <taxon>Acanthomorphata</taxon>
        <taxon>Gobiaria</taxon>
        <taxon>Gobiiformes</taxon>
        <taxon>Gobioidei</taxon>
        <taxon>Gobiidae</taxon>
        <taxon>Benthophilinae</taxon>
        <taxon>Neogobiini</taxon>
        <taxon>Neogobius</taxon>
    </lineage>
</organism>
<protein>
    <recommendedName>
        <fullName evidence="2">C-type lectin domain-containing protein</fullName>
    </recommendedName>
</protein>
<dbReference type="Gene3D" id="3.10.100.10">
    <property type="entry name" value="Mannose-Binding Protein A, subunit A"/>
    <property type="match status" value="1"/>
</dbReference>
<name>A0A8C6S650_9GOBI</name>
<dbReference type="SUPFAM" id="SSF56436">
    <property type="entry name" value="C-type lectin-like"/>
    <property type="match status" value="1"/>
</dbReference>
<dbReference type="InterPro" id="IPR050111">
    <property type="entry name" value="C-type_lectin/snaclec_domain"/>
</dbReference>
<keyword evidence="1" id="KW-1015">Disulfide bond</keyword>
<sequence length="98" mass="11212">MYCLAMGGHLVVINNQEEEHFVKGLTGGKETWIGLSDAQKTGYWFWINSEPLGYTNWCPGEPNNWGGNQHCGMTNYSAQKCWNDIPCDRSYPYVCERN</sequence>
<evidence type="ECO:0000313" key="4">
    <source>
        <dbReference type="Proteomes" id="UP000694523"/>
    </source>
</evidence>
<dbReference type="Ensembl" id="ENSNMLT00000002510.1">
    <property type="protein sequence ID" value="ENSNMLP00000002171.1"/>
    <property type="gene ID" value="ENSNMLG00000001637.1"/>
</dbReference>
<dbReference type="PANTHER" id="PTHR22803">
    <property type="entry name" value="MANNOSE, PHOSPHOLIPASE, LECTIN RECEPTOR RELATED"/>
    <property type="match status" value="1"/>
</dbReference>
<dbReference type="Proteomes" id="UP000694523">
    <property type="component" value="Unplaced"/>
</dbReference>
<reference evidence="3" key="1">
    <citation type="submission" date="2025-08" db="UniProtKB">
        <authorList>
            <consortium name="Ensembl"/>
        </authorList>
    </citation>
    <scope>IDENTIFICATION</scope>
</reference>
<evidence type="ECO:0000259" key="2">
    <source>
        <dbReference type="PROSITE" id="PS50041"/>
    </source>
</evidence>
<dbReference type="InterPro" id="IPR016186">
    <property type="entry name" value="C-type_lectin-like/link_sf"/>
</dbReference>
<dbReference type="InterPro" id="IPR016187">
    <property type="entry name" value="CTDL_fold"/>
</dbReference>
<dbReference type="SMART" id="SM00034">
    <property type="entry name" value="CLECT"/>
    <property type="match status" value="1"/>
</dbReference>
<proteinExistence type="predicted"/>
<dbReference type="PROSITE" id="PS50041">
    <property type="entry name" value="C_TYPE_LECTIN_2"/>
    <property type="match status" value="1"/>
</dbReference>
<keyword evidence="4" id="KW-1185">Reference proteome</keyword>
<dbReference type="PROSITE" id="PS00615">
    <property type="entry name" value="C_TYPE_LECTIN_1"/>
    <property type="match status" value="1"/>
</dbReference>
<dbReference type="InterPro" id="IPR001304">
    <property type="entry name" value="C-type_lectin-like"/>
</dbReference>
<dbReference type="AlphaFoldDB" id="A0A8C6S650"/>
<reference evidence="3" key="2">
    <citation type="submission" date="2025-09" db="UniProtKB">
        <authorList>
            <consortium name="Ensembl"/>
        </authorList>
    </citation>
    <scope>IDENTIFICATION</scope>
</reference>